<evidence type="ECO:0000313" key="4">
    <source>
        <dbReference type="Proteomes" id="UP000006691"/>
    </source>
</evidence>
<feature type="region of interest" description="Disordered" evidence="1">
    <location>
        <begin position="1"/>
        <end position="55"/>
    </location>
</feature>
<evidence type="ECO:0000259" key="2">
    <source>
        <dbReference type="Pfam" id="PF25250"/>
    </source>
</evidence>
<dbReference type="PATRIC" id="fig|1002809.3.peg.550"/>
<dbReference type="EMBL" id="AP012157">
    <property type="protein sequence ID" value="BAK14966.1"/>
    <property type="molecule type" value="Genomic_DNA"/>
</dbReference>
<name>F2F8M5_SOLSS</name>
<dbReference type="NCBIfam" id="NF045794">
    <property type="entry name" value="CsxC_fam"/>
    <property type="match status" value="1"/>
</dbReference>
<feature type="domain" description="DUF7852" evidence="2">
    <location>
        <begin position="67"/>
        <end position="148"/>
    </location>
</feature>
<organism evidence="3 4">
    <name type="scientific">Solibacillus silvestris (strain StLB046)</name>
    <name type="common">Bacillus silvestris</name>
    <dbReference type="NCBI Taxonomy" id="1002809"/>
    <lineage>
        <taxon>Bacteria</taxon>
        <taxon>Bacillati</taxon>
        <taxon>Bacillota</taxon>
        <taxon>Bacilli</taxon>
        <taxon>Bacillales</taxon>
        <taxon>Caryophanaceae</taxon>
        <taxon>Solibacillus</taxon>
    </lineage>
</organism>
<dbReference type="InterPro" id="IPR057174">
    <property type="entry name" value="DUF7852"/>
</dbReference>
<dbReference type="Proteomes" id="UP000006691">
    <property type="component" value="Chromosome"/>
</dbReference>
<sequence>MDHNYSKNDGYSMNDGYSKNDGYSMNDNCKPAKNHKQAEDHGVKSQQQIPVTDSPVPVTETGLPLALFKLPVVLAERTLQIVVESDISLYPPATEIKRVKKHVFLDQVKLVPVAFARIGTTDYFTVTRAKLFVGGHIRKNIEYASVDYNAPLQDRIANVRFSGFAELTAADFINPPIFGISENAEANFLNEKTQMDARLDKYFFQNLVKYNEQPYGELIAANFFELDFSPNSTYHDGSFHTLREKIVLDLTLKVLQIQQVRIGAAAVSRVPNLFALTPPPTVAAAEDTTTTEE</sequence>
<protein>
    <recommendedName>
        <fullName evidence="2">DUF7852 domain-containing protein</fullName>
    </recommendedName>
</protein>
<evidence type="ECO:0000256" key="1">
    <source>
        <dbReference type="SAM" id="MobiDB-lite"/>
    </source>
</evidence>
<proteinExistence type="predicted"/>
<reference evidence="3 4" key="2">
    <citation type="journal article" date="2012" name="J. Biosci. Bioeng.">
        <title>Complete genome sequence and characterization of the N-acylhomoserine lactone-degrading gene of the potato leaf-associated Solibacillus silvestris.</title>
        <authorList>
            <person name="Morohoshi T."/>
            <person name="Tominaga Y."/>
            <person name="Someya N."/>
            <person name="Ikeda T."/>
        </authorList>
    </citation>
    <scope>NUCLEOTIDE SEQUENCE [LARGE SCALE GENOMIC DNA]</scope>
    <source>
        <strain evidence="3 4">StLB046</strain>
    </source>
</reference>
<dbReference type="AlphaFoldDB" id="F2F8M5"/>
<dbReference type="eggNOG" id="ENOG502ZBY7">
    <property type="taxonomic scope" value="Bacteria"/>
</dbReference>
<evidence type="ECO:0000313" key="3">
    <source>
        <dbReference type="EMBL" id="BAK14966.1"/>
    </source>
</evidence>
<dbReference type="KEGG" id="siv:SSIL_0543"/>
<accession>F2F8M5</accession>
<dbReference type="Pfam" id="PF25250">
    <property type="entry name" value="DUF7852"/>
    <property type="match status" value="2"/>
</dbReference>
<dbReference type="HOGENOM" id="CLU_070018_2_0_9"/>
<keyword evidence="4" id="KW-1185">Reference proteome</keyword>
<feature type="compositionally biased region" description="Polar residues" evidence="1">
    <location>
        <begin position="7"/>
        <end position="27"/>
    </location>
</feature>
<dbReference type="STRING" id="1002809.SSIL_0543"/>
<reference evidence="4" key="1">
    <citation type="submission" date="2011-04" db="EMBL/GenBank/DDBJ databases">
        <title>Genome sequence of Solibacillus silvestris StLB046.</title>
        <authorList>
            <person name="Morohoshi T."/>
            <person name="Someya N."/>
            <person name="Ikeda T."/>
        </authorList>
    </citation>
    <scope>NUCLEOTIDE SEQUENCE [LARGE SCALE GENOMIC DNA]</scope>
    <source>
        <strain evidence="4">StLB046</strain>
    </source>
</reference>
<feature type="domain" description="DUF7852" evidence="2">
    <location>
        <begin position="161"/>
        <end position="229"/>
    </location>
</feature>
<gene>
    <name evidence="3" type="ordered locus">SSIL_0543</name>
</gene>
<dbReference type="InterPro" id="IPR054845">
    <property type="entry name" value="Exosporium_prot_C"/>
</dbReference>